<organism evidence="1 2">
    <name type="scientific">Curtobacterium flaccumfaciens</name>
    <dbReference type="NCBI Taxonomy" id="2035"/>
    <lineage>
        <taxon>Bacteria</taxon>
        <taxon>Bacillati</taxon>
        <taxon>Actinomycetota</taxon>
        <taxon>Actinomycetes</taxon>
        <taxon>Micrococcales</taxon>
        <taxon>Microbacteriaceae</taxon>
        <taxon>Curtobacterium</taxon>
    </lineage>
</organism>
<dbReference type="EMBL" id="SNVW01000012">
    <property type="protein sequence ID" value="TDN42406.1"/>
    <property type="molecule type" value="Genomic_DNA"/>
</dbReference>
<dbReference type="Proteomes" id="UP000295764">
    <property type="component" value="Unassembled WGS sequence"/>
</dbReference>
<reference evidence="1 2" key="1">
    <citation type="submission" date="2019-03" db="EMBL/GenBank/DDBJ databases">
        <title>Genomic analyses of the natural microbiome of Caenorhabditis elegans.</title>
        <authorList>
            <person name="Samuel B."/>
        </authorList>
    </citation>
    <scope>NUCLEOTIDE SEQUENCE [LARGE SCALE GENOMIC DNA]</scope>
    <source>
        <strain evidence="1 2">JUb65</strain>
    </source>
</reference>
<evidence type="ECO:0008006" key="3">
    <source>
        <dbReference type="Google" id="ProtNLM"/>
    </source>
</evidence>
<protein>
    <recommendedName>
        <fullName evidence="3">GyrI-like small molecule binding domain-containing protein</fullName>
    </recommendedName>
</protein>
<comment type="caution">
    <text evidence="1">The sequence shown here is derived from an EMBL/GenBank/DDBJ whole genome shotgun (WGS) entry which is preliminary data.</text>
</comment>
<dbReference type="InterPro" id="IPR011256">
    <property type="entry name" value="Reg_factor_effector_dom_sf"/>
</dbReference>
<dbReference type="AlphaFoldDB" id="A0A4R6DCX9"/>
<proteinExistence type="predicted"/>
<sequence length="164" mass="17666">MTADQRVADGRAPALVPMPALTLAVTSGRSAGFRPAATHRRADELLRDLVSELADQGVSSTGSASMTIVAADDAGIGIEVGVVVHEPVVPTETIRVVERPSHEAVTLLVPGDQTDRDWGRLRVFLAELDVVAHRRSYVSFHHPPSPDRASRFTLLVQPVTPRHD</sequence>
<gene>
    <name evidence="1" type="ORF">EDF64_11249</name>
</gene>
<dbReference type="Gene3D" id="3.20.80.10">
    <property type="entry name" value="Regulatory factor, effector binding domain"/>
    <property type="match status" value="1"/>
</dbReference>
<evidence type="ECO:0000313" key="1">
    <source>
        <dbReference type="EMBL" id="TDN42406.1"/>
    </source>
</evidence>
<accession>A0A4R6DCX9</accession>
<evidence type="ECO:0000313" key="2">
    <source>
        <dbReference type="Proteomes" id="UP000295764"/>
    </source>
</evidence>
<dbReference type="RefSeq" id="WP_071293509.1">
    <property type="nucleotide sequence ID" value="NZ_SNVW01000012.1"/>
</dbReference>
<name>A0A4R6DCX9_9MICO</name>
<dbReference type="OrthoDB" id="5018155at2"/>